<protein>
    <submittedName>
        <fullName evidence="1">Uncharacterized protein</fullName>
    </submittedName>
</protein>
<dbReference type="RefSeq" id="WP_001046237.1">
    <property type="nucleotide sequence ID" value="NZ_CADDXB010000001.1"/>
</dbReference>
<accession>A0A655TDA4</accession>
<reference evidence="1 2" key="1">
    <citation type="submission" date="2015-07" db="EMBL/GenBank/DDBJ databases">
        <authorList>
            <consortium name="Pathogen Informatics"/>
        </authorList>
    </citation>
    <scope>NUCLEOTIDE SEQUENCE [LARGE SCALE GENOMIC DNA]</scope>
    <source>
        <strain evidence="1 2">A316</strain>
    </source>
</reference>
<gene>
    <name evidence="1" type="ORF">ERS013200_00851</name>
</gene>
<sequence length="226" mass="25237">MNKYLVLALATVATFFAVGVKANTYGSVYMDTYEWSGLYGDNATKEAGTDTSYAVGVEAGYMDETFNVYGFHEEYSLNSRFSKVTTHVALNENPMSLYVQGSYYEDAYGNEGRALAGVGYPIQFKGELLEFNFAPFVGYAWADSTFNVEDSVMVGWSGNTKLLGLNLTSWHETDRQQGEWTMNGALGAYLDIDEDWYTGVQYRYWYNTGGNDGFADAVIARVGMRF</sequence>
<dbReference type="AlphaFoldDB" id="A0A655TDA4"/>
<dbReference type="Proteomes" id="UP000041770">
    <property type="component" value="Unassembled WGS sequence"/>
</dbReference>
<proteinExistence type="predicted"/>
<evidence type="ECO:0000313" key="2">
    <source>
        <dbReference type="Proteomes" id="UP000041770"/>
    </source>
</evidence>
<evidence type="ECO:0000313" key="1">
    <source>
        <dbReference type="EMBL" id="CSC21714.1"/>
    </source>
</evidence>
<organism evidence="1 2">
    <name type="scientific">Vibrio cholerae</name>
    <dbReference type="NCBI Taxonomy" id="666"/>
    <lineage>
        <taxon>Bacteria</taxon>
        <taxon>Pseudomonadati</taxon>
        <taxon>Pseudomonadota</taxon>
        <taxon>Gammaproteobacteria</taxon>
        <taxon>Vibrionales</taxon>
        <taxon>Vibrionaceae</taxon>
        <taxon>Vibrio</taxon>
    </lineage>
</organism>
<dbReference type="EMBL" id="CWQY01000004">
    <property type="protein sequence ID" value="CSC21714.1"/>
    <property type="molecule type" value="Genomic_DNA"/>
</dbReference>
<name>A0A655TDA4_VIBCL</name>